<feature type="compositionally biased region" description="Basic and acidic residues" evidence="11">
    <location>
        <begin position="73"/>
        <end position="86"/>
    </location>
</feature>
<dbReference type="Proteomes" id="UP001189122">
    <property type="component" value="Unassembled WGS sequence"/>
</dbReference>
<dbReference type="InterPro" id="IPR054481">
    <property type="entry name" value="GWD1_pHisD"/>
</dbReference>
<sequence>MGSLHPFQIVSAAARGSSSPYVLLAGDRFRGFQFPFPPTPRMVRGNPSRCRRSTIPVPGRLICRSSGGGASTVKERKGTDEGEGLRRRPSGSSGQVRRAGRDYGLAHGAWVVEEGRPDVVDERRVRCRLVFDQGGLRGVQVRCSDPQRGTRLECGRKGNESADKDSGNLEDVEQSPFVEQWQGRAASFMRSNEHRNRESERSWSTEGLEGVSLKLLEAVRELFDANQEQANQFEALVYSAVLPKGFPIALHCWINTGQIPCFEDGGHHRPNRHADISRQIFRQLERISHSKIVFFCFSLICFWTCTGYTCDRKIHPCLPSFKAEFTASVPLTRIRDIAHRNDIPHDLRHLPLKRLIFNDHQQEIKHTIQNKLHRNAGPEDLVATEAISAFVEQFKIFHLELKDFFNAGSLTEQLESIRESLDGQSLSALEKYFSCKKSLEKKEESKNSSVGHGVLELMETLLSLTDLREVIVKRLSSGLRNDAPDTAIAMRQKWRLCEIGLEDYSFFLLSSLLNALEGMGGYTWLAQSIDSRNTRAWYNPLSALITGIRHIGLSSWKPDECLAIASELHAWQQKGLSEKEGNEDGKKIWLLRLKATIDRARRLTEEYSESLLQIFPDRVEKLGKALGIPKDSVRTYAEAEIRFKFCTLLLKAARISLGSQGWDVLVPGVARGTLLQVESIVPGSLPASVTGPVILVVNKADGDEEVKAAGKNIAGVVLLQELPHLSHLGVRARQIDKVADIQKLMGNLEGALHRTAPKPVLHLTEASVELAGAKAASCGRLAALAAESEKVYDDEGTPASFRVPSGVVIPFGSMESALAKSGSLKSFTSLVDGLETAELHGGELDGLCSELQSLPRLIVRSSANVEDLAGMSAAGLYDSIPNVSLASPLVFGEAVGRVWASLYTRRAVLSRRAAGVPQRTPDGRAGSGDALPGPVVRAAPIEPDSTRTPPCWRRRWHRGWGRRWPPARAARRGGSRWERVDGPRAGDGEVIRLTVDYSKKPLTVDPLFRQQLGRRLCSIGSSWSRSLDSLRTSKGCVVGKDIFIVQSRPQP</sequence>
<evidence type="ECO:0000256" key="5">
    <source>
        <dbReference type="ARBA" id="ARBA00022723"/>
    </source>
</evidence>
<protein>
    <submittedName>
        <fullName evidence="14">Uncharacterized protein</fullName>
    </submittedName>
</protein>
<proteinExistence type="inferred from homology"/>
<dbReference type="EMBL" id="CACRZD030000350">
    <property type="protein sequence ID" value="CAA6675537.1"/>
    <property type="molecule type" value="Genomic_DNA"/>
</dbReference>
<name>A0ABN7EDE0_SPIIN</name>
<feature type="region of interest" description="Disordered" evidence="11">
    <location>
        <begin position="64"/>
        <end position="99"/>
    </location>
</feature>
<evidence type="ECO:0000256" key="1">
    <source>
        <dbReference type="ARBA" id="ARBA00001946"/>
    </source>
</evidence>
<feature type="region of interest" description="Disordered" evidence="11">
    <location>
        <begin position="913"/>
        <end position="947"/>
    </location>
</feature>
<keyword evidence="7" id="KW-0418">Kinase</keyword>
<comment type="caution">
    <text evidence="14">The sequence shown here is derived from an EMBL/GenBank/DDBJ whole genome shotgun (WGS) entry which is preliminary data.</text>
</comment>
<organism evidence="14 15">
    <name type="scientific">Spirodela intermedia</name>
    <name type="common">Intermediate duckweed</name>
    <dbReference type="NCBI Taxonomy" id="51605"/>
    <lineage>
        <taxon>Eukaryota</taxon>
        <taxon>Viridiplantae</taxon>
        <taxon>Streptophyta</taxon>
        <taxon>Embryophyta</taxon>
        <taxon>Tracheophyta</taxon>
        <taxon>Spermatophyta</taxon>
        <taxon>Magnoliopsida</taxon>
        <taxon>Liliopsida</taxon>
        <taxon>Araceae</taxon>
        <taxon>Lemnoideae</taxon>
        <taxon>Spirodela</taxon>
    </lineage>
</organism>
<keyword evidence="6" id="KW-0547">Nucleotide-binding</keyword>
<comment type="cofactor">
    <cofactor evidence="1">
        <name>Mg(2+)</name>
        <dbReference type="ChEBI" id="CHEBI:18420"/>
    </cofactor>
</comment>
<keyword evidence="15" id="KW-1185">Reference proteome</keyword>
<evidence type="ECO:0000259" key="12">
    <source>
        <dbReference type="Pfam" id="PF01326"/>
    </source>
</evidence>
<gene>
    <name evidence="14" type="ORF">SI7747_UN021879</name>
</gene>
<evidence type="ECO:0000256" key="3">
    <source>
        <dbReference type="ARBA" id="ARBA00011738"/>
    </source>
</evidence>
<evidence type="ECO:0000313" key="15">
    <source>
        <dbReference type="Proteomes" id="UP001189122"/>
    </source>
</evidence>
<evidence type="ECO:0000256" key="10">
    <source>
        <dbReference type="ARBA" id="ARBA00023277"/>
    </source>
</evidence>
<evidence type="ECO:0000256" key="7">
    <source>
        <dbReference type="ARBA" id="ARBA00022777"/>
    </source>
</evidence>
<evidence type="ECO:0000256" key="2">
    <source>
        <dbReference type="ARBA" id="ARBA00007837"/>
    </source>
</evidence>
<evidence type="ECO:0000256" key="4">
    <source>
        <dbReference type="ARBA" id="ARBA00022679"/>
    </source>
</evidence>
<evidence type="ECO:0000256" key="6">
    <source>
        <dbReference type="ARBA" id="ARBA00022741"/>
    </source>
</evidence>
<accession>A0ABN7EDE0</accession>
<evidence type="ECO:0000256" key="11">
    <source>
        <dbReference type="SAM" id="MobiDB-lite"/>
    </source>
</evidence>
<dbReference type="Gene3D" id="3.30.1490.20">
    <property type="entry name" value="ATP-grasp fold, A domain"/>
    <property type="match status" value="1"/>
</dbReference>
<feature type="compositionally biased region" description="Basic and acidic residues" evidence="11">
    <location>
        <begin position="148"/>
        <end position="167"/>
    </location>
</feature>
<dbReference type="PANTHER" id="PTHR47453">
    <property type="entry name" value="PHOSPHOGLUCAN, WATER DIKINASE, CHLOROPLASTIC"/>
    <property type="match status" value="1"/>
</dbReference>
<keyword evidence="4" id="KW-0808">Transferase</keyword>
<dbReference type="Pfam" id="PF01326">
    <property type="entry name" value="PPDK_N"/>
    <property type="match status" value="1"/>
</dbReference>
<keyword evidence="8" id="KW-0067">ATP-binding</keyword>
<feature type="domain" description="Alpha-glucan water dikinase phosphohistidine-like" evidence="13">
    <location>
        <begin position="662"/>
        <end position="735"/>
    </location>
</feature>
<dbReference type="InterPro" id="IPR013815">
    <property type="entry name" value="ATP_grasp_subdomain_1"/>
</dbReference>
<keyword evidence="5" id="KW-0479">Metal-binding</keyword>
<dbReference type="SUPFAM" id="SSF56059">
    <property type="entry name" value="Glutathione synthetase ATP-binding domain-like"/>
    <property type="match status" value="1"/>
</dbReference>
<dbReference type="InterPro" id="IPR002192">
    <property type="entry name" value="PPDK_AMP/ATP-bd"/>
</dbReference>
<keyword evidence="9" id="KW-0460">Magnesium</keyword>
<keyword evidence="10" id="KW-0119">Carbohydrate metabolism</keyword>
<evidence type="ECO:0000313" key="14">
    <source>
        <dbReference type="EMBL" id="CAA6675537.1"/>
    </source>
</evidence>
<dbReference type="PANTHER" id="PTHR47453:SF1">
    <property type="entry name" value="PHOSPHOGLUCAN, WATER DIKINASE, CHLOROPLASTIC"/>
    <property type="match status" value="1"/>
</dbReference>
<feature type="domain" description="Pyruvate phosphate dikinase AMP/ATP-binding" evidence="12">
    <location>
        <begin position="845"/>
        <end position="918"/>
    </location>
</feature>
<evidence type="ECO:0000256" key="9">
    <source>
        <dbReference type="ARBA" id="ARBA00022842"/>
    </source>
</evidence>
<reference evidence="15" key="1">
    <citation type="journal article" date="2020" name="Sci. Rep.">
        <title>Chromosome-scale genome assembly for the duckweed Spirodela intermedia, integrating cytogenetic maps, PacBio and Oxford Nanopore libraries.</title>
        <authorList>
            <person name="Hoang P.T.N."/>
            <person name="Fiebig A."/>
            <person name="Novak P."/>
            <person name="Macas J."/>
            <person name="Cao H.X."/>
            <person name="Stepanenko A."/>
            <person name="Chen G."/>
            <person name="Borisjuk N."/>
            <person name="Scholz U."/>
            <person name="Schubert I."/>
        </authorList>
    </citation>
    <scope>NUCLEOTIDE SEQUENCE [LARGE SCALE GENOMIC DNA]</scope>
</reference>
<comment type="subunit">
    <text evidence="3">Homodimer.</text>
</comment>
<evidence type="ECO:0000256" key="8">
    <source>
        <dbReference type="ARBA" id="ARBA00022840"/>
    </source>
</evidence>
<comment type="similarity">
    <text evidence="2">Belongs to the PEP-utilizing enzyme family.</text>
</comment>
<evidence type="ECO:0000259" key="13">
    <source>
        <dbReference type="Pfam" id="PF22973"/>
    </source>
</evidence>
<feature type="region of interest" description="Disordered" evidence="11">
    <location>
        <begin position="147"/>
        <end position="172"/>
    </location>
</feature>
<dbReference type="Pfam" id="PF22973">
    <property type="entry name" value="GWD1_pHisD"/>
    <property type="match status" value="1"/>
</dbReference>